<comment type="caution">
    <text evidence="3">The sequence shown here is derived from an EMBL/GenBank/DDBJ whole genome shotgun (WGS) entry which is preliminary data.</text>
</comment>
<reference evidence="3" key="2">
    <citation type="submission" date="2023-01" db="EMBL/GenBank/DDBJ databases">
        <title>Draft genome sequence of Algimonas porphyrae strain NBRC 108216.</title>
        <authorList>
            <person name="Sun Q."/>
            <person name="Mori K."/>
        </authorList>
    </citation>
    <scope>NUCLEOTIDE SEQUENCE</scope>
    <source>
        <strain evidence="3">NBRC 108216</strain>
    </source>
</reference>
<evidence type="ECO:0008006" key="5">
    <source>
        <dbReference type="Google" id="ProtNLM"/>
    </source>
</evidence>
<feature type="transmembrane region" description="Helical" evidence="2">
    <location>
        <begin position="460"/>
        <end position="482"/>
    </location>
</feature>
<feature type="transmembrane region" description="Helical" evidence="2">
    <location>
        <begin position="408"/>
        <end position="425"/>
    </location>
</feature>
<evidence type="ECO:0000256" key="2">
    <source>
        <dbReference type="SAM" id="Phobius"/>
    </source>
</evidence>
<name>A0ABQ5UV53_9PROT</name>
<feature type="region of interest" description="Disordered" evidence="1">
    <location>
        <begin position="53"/>
        <end position="96"/>
    </location>
</feature>
<feature type="transmembrane region" description="Helical" evidence="2">
    <location>
        <begin position="157"/>
        <end position="181"/>
    </location>
</feature>
<accession>A0ABQ5UV53</accession>
<keyword evidence="4" id="KW-1185">Reference proteome</keyword>
<feature type="region of interest" description="Disordered" evidence="1">
    <location>
        <begin position="1"/>
        <end position="38"/>
    </location>
</feature>
<organism evidence="3 4">
    <name type="scientific">Algimonas porphyrae</name>
    <dbReference type="NCBI Taxonomy" id="1128113"/>
    <lineage>
        <taxon>Bacteria</taxon>
        <taxon>Pseudomonadati</taxon>
        <taxon>Pseudomonadota</taxon>
        <taxon>Alphaproteobacteria</taxon>
        <taxon>Maricaulales</taxon>
        <taxon>Robiginitomaculaceae</taxon>
        <taxon>Algimonas</taxon>
    </lineage>
</organism>
<reference evidence="3" key="1">
    <citation type="journal article" date="2014" name="Int. J. Syst. Evol. Microbiol.">
        <title>Complete genome of a new Firmicutes species belonging to the dominant human colonic microbiota ('Ruminococcus bicirculans') reveals two chromosomes and a selective capacity to utilize plant glucans.</title>
        <authorList>
            <consortium name="NISC Comparative Sequencing Program"/>
            <person name="Wegmann U."/>
            <person name="Louis P."/>
            <person name="Goesmann A."/>
            <person name="Henrissat B."/>
            <person name="Duncan S.H."/>
            <person name="Flint H.J."/>
        </authorList>
    </citation>
    <scope>NUCLEOTIDE SEQUENCE</scope>
    <source>
        <strain evidence="3">NBRC 108216</strain>
    </source>
</reference>
<feature type="transmembrane region" description="Helical" evidence="2">
    <location>
        <begin position="434"/>
        <end position="454"/>
    </location>
</feature>
<dbReference type="Proteomes" id="UP001161390">
    <property type="component" value="Unassembled WGS sequence"/>
</dbReference>
<feature type="transmembrane region" description="Helical" evidence="2">
    <location>
        <begin position="371"/>
        <end position="388"/>
    </location>
</feature>
<dbReference type="EMBL" id="BSNJ01000001">
    <property type="protein sequence ID" value="GLQ19155.1"/>
    <property type="molecule type" value="Genomic_DNA"/>
</dbReference>
<evidence type="ECO:0000313" key="4">
    <source>
        <dbReference type="Proteomes" id="UP001161390"/>
    </source>
</evidence>
<keyword evidence="2" id="KW-0812">Transmembrane</keyword>
<sequence length="491" mass="51679">MSSDTWHNDPWSHDRADAPTHGASHNEALQSDHWPVDTAFEPQAFDPHAYYAAPPHTMVEPSGGPQPYTPPATPVAQPPAPNRSLLTPTDDEEPDKTRLSLIRKTGIILFAFIGLYGLFASLRGLSPLETGLTYLLAAGVGTFVLNGMAMRQLLVRATLCVAVAGCAAMAATSLLPHLGLWPADSTNLLVAMTFATVGTLAHSRLCLGIALIVLVNLLFQGNGLGLMPGRTQIAVLALFGIGLLGGVTAGSRFIASISLLSLFVAHIHIMASAALPSGSALGVTLITALCAAALMRSTYQRGLKSALEPMFVAIGVFAVATLTFQLVLLGGNGGPDMLETAPMRGSVVTVLLGTQMIVLISGLYDWFENRASLQSVLSVQAVLAMLTLMLLDPRRMVLLPGIDASGEMAFLTGIILAAIIIRILFHAWRTDKPIVTGVCALILMAEAIMLLRFVMTGLDVAFAALVCAVVAIVMGGVMAVNARKTSQVARS</sequence>
<feature type="transmembrane region" description="Helical" evidence="2">
    <location>
        <begin position="306"/>
        <end position="327"/>
    </location>
</feature>
<feature type="transmembrane region" description="Helical" evidence="2">
    <location>
        <begin position="267"/>
        <end position="294"/>
    </location>
</feature>
<dbReference type="RefSeq" id="WP_284368915.1">
    <property type="nucleotide sequence ID" value="NZ_BSNJ01000001.1"/>
</dbReference>
<feature type="transmembrane region" description="Helical" evidence="2">
    <location>
        <begin position="106"/>
        <end position="125"/>
    </location>
</feature>
<feature type="compositionally biased region" description="Basic and acidic residues" evidence="1">
    <location>
        <begin position="1"/>
        <end position="18"/>
    </location>
</feature>
<feature type="transmembrane region" description="Helical" evidence="2">
    <location>
        <begin position="131"/>
        <end position="150"/>
    </location>
</feature>
<gene>
    <name evidence="3" type="ORF">GCM10007854_01100</name>
</gene>
<protein>
    <recommendedName>
        <fullName evidence="5">DUF2339 domain-containing protein</fullName>
    </recommendedName>
</protein>
<evidence type="ECO:0000256" key="1">
    <source>
        <dbReference type="SAM" id="MobiDB-lite"/>
    </source>
</evidence>
<feature type="transmembrane region" description="Helical" evidence="2">
    <location>
        <begin position="233"/>
        <end position="255"/>
    </location>
</feature>
<proteinExistence type="predicted"/>
<feature type="compositionally biased region" description="Pro residues" evidence="1">
    <location>
        <begin position="67"/>
        <end position="81"/>
    </location>
</feature>
<evidence type="ECO:0000313" key="3">
    <source>
        <dbReference type="EMBL" id="GLQ19155.1"/>
    </source>
</evidence>
<keyword evidence="2" id="KW-0472">Membrane</keyword>
<feature type="transmembrane region" description="Helical" evidence="2">
    <location>
        <begin position="347"/>
        <end position="364"/>
    </location>
</feature>
<feature type="transmembrane region" description="Helical" evidence="2">
    <location>
        <begin position="201"/>
        <end position="221"/>
    </location>
</feature>
<keyword evidence="2" id="KW-1133">Transmembrane helix</keyword>